<name>A0A921H119_9STAP</name>
<comment type="caution">
    <text evidence="3">The sequence shown here is derived from an EMBL/GenBank/DDBJ whole genome shotgun (WGS) entry which is preliminary data.</text>
</comment>
<keyword evidence="1" id="KW-0175">Coiled coil</keyword>
<accession>A0A921H119</accession>
<evidence type="ECO:0000313" key="4">
    <source>
        <dbReference type="Proteomes" id="UP000706163"/>
    </source>
</evidence>
<protein>
    <submittedName>
        <fullName evidence="3">Uncharacterized protein</fullName>
    </submittedName>
</protein>
<dbReference type="RefSeq" id="WP_278675837.1">
    <property type="nucleotide sequence ID" value="NZ_DYVT01000110.1"/>
</dbReference>
<feature type="region of interest" description="Disordered" evidence="2">
    <location>
        <begin position="1"/>
        <end position="48"/>
    </location>
</feature>
<reference evidence="3" key="1">
    <citation type="journal article" date="2021" name="PeerJ">
        <title>Extensive microbial diversity within the chicken gut microbiome revealed by metagenomics and culture.</title>
        <authorList>
            <person name="Gilroy R."/>
            <person name="Ravi A."/>
            <person name="Getino M."/>
            <person name="Pursley I."/>
            <person name="Horton D.L."/>
            <person name="Alikhan N.F."/>
            <person name="Baker D."/>
            <person name="Gharbi K."/>
            <person name="Hall N."/>
            <person name="Watson M."/>
            <person name="Adriaenssens E.M."/>
            <person name="Foster-Nyarko E."/>
            <person name="Jarju S."/>
            <person name="Secka A."/>
            <person name="Antonio M."/>
            <person name="Oren A."/>
            <person name="Chaudhuri R.R."/>
            <person name="La Ragione R."/>
            <person name="Hildebrand F."/>
            <person name="Pallen M.J."/>
        </authorList>
    </citation>
    <scope>NUCLEOTIDE SEQUENCE</scope>
    <source>
        <strain evidence="3">CHK149-3286</strain>
    </source>
</reference>
<feature type="region of interest" description="Disordered" evidence="2">
    <location>
        <begin position="72"/>
        <end position="93"/>
    </location>
</feature>
<organism evidence="3 4">
    <name type="scientific">Staphylococcus kloosii</name>
    <dbReference type="NCBI Taxonomy" id="29384"/>
    <lineage>
        <taxon>Bacteria</taxon>
        <taxon>Bacillati</taxon>
        <taxon>Bacillota</taxon>
        <taxon>Bacilli</taxon>
        <taxon>Bacillales</taxon>
        <taxon>Staphylococcaceae</taxon>
        <taxon>Staphylococcus</taxon>
    </lineage>
</organism>
<dbReference type="Proteomes" id="UP000706163">
    <property type="component" value="Unassembled WGS sequence"/>
</dbReference>
<reference evidence="3" key="2">
    <citation type="submission" date="2021-09" db="EMBL/GenBank/DDBJ databases">
        <authorList>
            <person name="Gilroy R."/>
        </authorList>
    </citation>
    <scope>NUCLEOTIDE SEQUENCE</scope>
    <source>
        <strain evidence="3">CHK149-3286</strain>
    </source>
</reference>
<feature type="compositionally biased region" description="Basic and acidic residues" evidence="2">
    <location>
        <begin position="1"/>
        <end position="37"/>
    </location>
</feature>
<feature type="coiled-coil region" evidence="1">
    <location>
        <begin position="95"/>
        <end position="129"/>
    </location>
</feature>
<dbReference type="EMBL" id="DYVT01000110">
    <property type="protein sequence ID" value="HJF68521.1"/>
    <property type="molecule type" value="Genomic_DNA"/>
</dbReference>
<evidence type="ECO:0000256" key="2">
    <source>
        <dbReference type="SAM" id="MobiDB-lite"/>
    </source>
</evidence>
<gene>
    <name evidence="3" type="ORF">K8V85_09450</name>
</gene>
<evidence type="ECO:0000256" key="1">
    <source>
        <dbReference type="SAM" id="Coils"/>
    </source>
</evidence>
<sequence>MYKEIYDKENGDTKLIKSTTDDKTDEQVFDYDKKQYTDEQPPSDLYRPVYYDNKNKEWVGTDYKEWYDEYMNNRDKDNEEESDGEYKPTEQEQEISQITKLLFNSQKEIEDLQQDFADLVKQLNDKEDQI</sequence>
<evidence type="ECO:0000313" key="3">
    <source>
        <dbReference type="EMBL" id="HJF68521.1"/>
    </source>
</evidence>
<proteinExistence type="predicted"/>
<dbReference type="AlphaFoldDB" id="A0A921H119"/>